<keyword evidence="9 16" id="KW-0547">Nucleotide-binding</keyword>
<dbReference type="Pfam" id="PF23598">
    <property type="entry name" value="LRR_14"/>
    <property type="match status" value="1"/>
</dbReference>
<comment type="catalytic activity">
    <reaction evidence="15">
        <text>L-seryl-[protein] + ATP = O-phospho-L-seryl-[protein] + ADP + H(+)</text>
        <dbReference type="Rhea" id="RHEA:17989"/>
        <dbReference type="Rhea" id="RHEA-COMP:9863"/>
        <dbReference type="Rhea" id="RHEA-COMP:11604"/>
        <dbReference type="ChEBI" id="CHEBI:15378"/>
        <dbReference type="ChEBI" id="CHEBI:29999"/>
        <dbReference type="ChEBI" id="CHEBI:30616"/>
        <dbReference type="ChEBI" id="CHEBI:83421"/>
        <dbReference type="ChEBI" id="CHEBI:456216"/>
        <dbReference type="EC" id="2.7.11.1"/>
    </reaction>
</comment>
<keyword evidence="4" id="KW-0433">Leucine-rich repeat</keyword>
<keyword evidence="21" id="KW-1185">Reference proteome</keyword>
<dbReference type="EC" id="2.7.11.1" evidence="2"/>
<dbReference type="AlphaFoldDB" id="A0A834Z4Q8"/>
<dbReference type="PROSITE" id="PS51450">
    <property type="entry name" value="LRR"/>
    <property type="match status" value="2"/>
</dbReference>
<feature type="signal peptide" evidence="18">
    <location>
        <begin position="1"/>
        <end position="29"/>
    </location>
</feature>
<dbReference type="GO" id="GO:0004674">
    <property type="term" value="F:protein serine/threonine kinase activity"/>
    <property type="evidence" value="ECO:0007669"/>
    <property type="project" value="UniProtKB-KW"/>
</dbReference>
<evidence type="ECO:0000256" key="18">
    <source>
        <dbReference type="SAM" id="SignalP"/>
    </source>
</evidence>
<dbReference type="InterPro" id="IPR011009">
    <property type="entry name" value="Kinase-like_dom_sf"/>
</dbReference>
<dbReference type="Pfam" id="PF13855">
    <property type="entry name" value="LRR_8"/>
    <property type="match status" value="3"/>
</dbReference>
<dbReference type="InterPro" id="IPR000719">
    <property type="entry name" value="Prot_kinase_dom"/>
</dbReference>
<evidence type="ECO:0000256" key="6">
    <source>
        <dbReference type="ARBA" id="ARBA00022692"/>
    </source>
</evidence>
<dbReference type="PRINTS" id="PR00019">
    <property type="entry name" value="LEURICHRPT"/>
</dbReference>
<feature type="chain" id="PRO_5032269079" description="non-specific serine/threonine protein kinase" evidence="18">
    <location>
        <begin position="30"/>
        <end position="1094"/>
    </location>
</feature>
<dbReference type="InterPro" id="IPR001611">
    <property type="entry name" value="Leu-rich_rpt"/>
</dbReference>
<evidence type="ECO:0000256" key="2">
    <source>
        <dbReference type="ARBA" id="ARBA00012513"/>
    </source>
</evidence>
<organism evidence="20 21">
    <name type="scientific">Tetracentron sinense</name>
    <name type="common">Spur-leaf</name>
    <dbReference type="NCBI Taxonomy" id="13715"/>
    <lineage>
        <taxon>Eukaryota</taxon>
        <taxon>Viridiplantae</taxon>
        <taxon>Streptophyta</taxon>
        <taxon>Embryophyta</taxon>
        <taxon>Tracheophyta</taxon>
        <taxon>Spermatophyta</taxon>
        <taxon>Magnoliopsida</taxon>
        <taxon>Trochodendrales</taxon>
        <taxon>Trochodendraceae</taxon>
        <taxon>Tetracentron</taxon>
    </lineage>
</organism>
<protein>
    <recommendedName>
        <fullName evidence="2">non-specific serine/threonine protein kinase</fullName>
        <ecNumber evidence="2">2.7.11.1</ecNumber>
    </recommendedName>
</protein>
<dbReference type="FunFam" id="3.80.10.10:FF:000824">
    <property type="entry name" value="Receptor-like protein kinase HSL1 isoform A"/>
    <property type="match status" value="1"/>
</dbReference>
<dbReference type="Gene3D" id="3.30.200.20">
    <property type="entry name" value="Phosphorylase Kinase, domain 1"/>
    <property type="match status" value="1"/>
</dbReference>
<dbReference type="Proteomes" id="UP000655225">
    <property type="component" value="Unassembled WGS sequence"/>
</dbReference>
<evidence type="ECO:0000256" key="9">
    <source>
        <dbReference type="ARBA" id="ARBA00022741"/>
    </source>
</evidence>
<dbReference type="SUPFAM" id="SSF56112">
    <property type="entry name" value="Protein kinase-like (PK-like)"/>
    <property type="match status" value="1"/>
</dbReference>
<feature type="binding site" evidence="16">
    <location>
        <position position="919"/>
    </location>
    <ligand>
        <name>ATP</name>
        <dbReference type="ChEBI" id="CHEBI:30616"/>
    </ligand>
</feature>
<dbReference type="Pfam" id="PF00069">
    <property type="entry name" value="Pkinase"/>
    <property type="match status" value="1"/>
</dbReference>
<dbReference type="OMA" id="RTSGGMM"/>
<evidence type="ECO:0000313" key="21">
    <source>
        <dbReference type="Proteomes" id="UP000655225"/>
    </source>
</evidence>
<evidence type="ECO:0000256" key="7">
    <source>
        <dbReference type="ARBA" id="ARBA00022729"/>
    </source>
</evidence>
<dbReference type="PROSITE" id="PS50011">
    <property type="entry name" value="PROTEIN_KINASE_DOM"/>
    <property type="match status" value="1"/>
</dbReference>
<keyword evidence="11 16" id="KW-0067">ATP-binding</keyword>
<dbReference type="EMBL" id="JABCRI010000009">
    <property type="protein sequence ID" value="KAF8400934.1"/>
    <property type="molecule type" value="Genomic_DNA"/>
</dbReference>
<dbReference type="FunFam" id="3.80.10.10:FF:000095">
    <property type="entry name" value="LRR receptor-like serine/threonine-protein kinase GSO1"/>
    <property type="match status" value="2"/>
</dbReference>
<feature type="domain" description="Protein kinase" evidence="19">
    <location>
        <begin position="889"/>
        <end position="1094"/>
    </location>
</feature>
<evidence type="ECO:0000313" key="20">
    <source>
        <dbReference type="EMBL" id="KAF8400934.1"/>
    </source>
</evidence>
<evidence type="ECO:0000256" key="8">
    <source>
        <dbReference type="ARBA" id="ARBA00022737"/>
    </source>
</evidence>
<evidence type="ECO:0000256" key="5">
    <source>
        <dbReference type="ARBA" id="ARBA00022679"/>
    </source>
</evidence>
<name>A0A834Z4Q8_TETSI</name>
<dbReference type="InterPro" id="IPR017441">
    <property type="entry name" value="Protein_kinase_ATP_BS"/>
</dbReference>
<evidence type="ECO:0000256" key="11">
    <source>
        <dbReference type="ARBA" id="ARBA00022840"/>
    </source>
</evidence>
<dbReference type="InterPro" id="IPR003591">
    <property type="entry name" value="Leu-rich_rpt_typical-subtyp"/>
</dbReference>
<evidence type="ECO:0000256" key="17">
    <source>
        <dbReference type="SAM" id="Phobius"/>
    </source>
</evidence>
<comment type="caution">
    <text evidence="20">The sequence shown here is derived from an EMBL/GenBank/DDBJ whole genome shotgun (WGS) entry which is preliminary data.</text>
</comment>
<evidence type="ECO:0000259" key="19">
    <source>
        <dbReference type="PROSITE" id="PS50011"/>
    </source>
</evidence>
<dbReference type="InterPro" id="IPR013210">
    <property type="entry name" value="LRR_N_plant-typ"/>
</dbReference>
<keyword evidence="12 17" id="KW-1133">Transmembrane helix</keyword>
<dbReference type="PANTHER" id="PTHR48005">
    <property type="entry name" value="LEUCINE RICH REPEAT KINASE 2"/>
    <property type="match status" value="1"/>
</dbReference>
<evidence type="ECO:0000256" key="16">
    <source>
        <dbReference type="PROSITE-ProRule" id="PRU10141"/>
    </source>
</evidence>
<dbReference type="Gene3D" id="1.10.510.10">
    <property type="entry name" value="Transferase(Phosphotransferase) domain 1"/>
    <property type="match status" value="1"/>
</dbReference>
<evidence type="ECO:0000256" key="1">
    <source>
        <dbReference type="ARBA" id="ARBA00004167"/>
    </source>
</evidence>
<evidence type="ECO:0000256" key="14">
    <source>
        <dbReference type="ARBA" id="ARBA00047899"/>
    </source>
</evidence>
<dbReference type="PANTHER" id="PTHR48005:SF85">
    <property type="entry name" value="PROTEIN KINASE DOMAIN-CONTAINING PROTEIN"/>
    <property type="match status" value="1"/>
</dbReference>
<sequence>MSKIASISPEIPISLLLILLLSLPFKGNSQTVNGERAILLKLKQHWGNPLSLQFWNSSTEPCKWPEILCSGVSVTQISLQKKDINGTIPPFICDLQNLTRIDLANNNIPGEFPTVLYNLPQSRQKYLCRPNSCGSWPICGVADAFSPYELLQWPKRPDSESITNLSNLEHLDLSRNDLMGKIPSDLLLLKNLSHLYLDSNRLSGEIPRSVESLKLVEIDLSGNALTGTIPEDFGKLQNLMDLSLYVNGLSGRIPMELTGLPHLTTLLLDDNRLSGSLPSEIMSWRSLTTLNLGSNKLSSKIPPSIGYLPNLIHLDLWENQFSSQIPPKFGHLRLTTLDLSSNHLTGRIPDEVKNLVDDSSFYNNPGLCVANPFLNHSYFRFNRSVRSDFGNSQTVNGERTILLKLKQHWGNPLSLQFWNSSSEHCKWPEIHCSGDSVTEISLHGENINGTIPPFICDLQNLTHIDLANNNIPGEFPTVLYNCSKLQYLDLSFNYFGGQIPEDIDRISRLQYLNLGVNTFAGKIPAAVGRFAELQTLFLDMNNFNGSFSPNIGNLSNLEFFRLDYNELFLQARIPSEFGRLKKLTYLWMKSTKLIGEIPESITNLSNLEYLDLSGNDLMGKIPSDLLLLKNLSSLHLYNNRLSGEIPRSVEALNLVEIDLSKNALTGTIPEDFGKLQNLTVLKLFENRLSGRIPMELTGLPYLSTLLLDDNRLSGSLPSEIISWKWLTILSLRRNELSSKIPPSIGYLTRLIDLDLSENQFSGQIPPEIGHLRLAFVNLSYNQLTGRIPDEVKNLVDDRNFYNNPGLCAANPFLNHRACYSKPPNSSRLSPRFLAMILVLGVALVLVALLIAFFVIQNYHRRKHARYLVTWKMTSFQRLQFTESRILSSLTENNLIGSGGSGKVYRIAINSSGDAVAVKKIWNNRKLDQKLEKEFLAEVQILGSIRHSNIVKLLCCLSSEESKLLVYEYMENRSLDRWLHGKRRSSAVSEYAYTTKVNQKIDVYSFGVVLLELATGREATDGDDEHTCLAEWAWRQLQDGNSIVDALDEGIKEPCYLDEMSSLFKLGIICTGTLPSTRPSMKEVLQILLRGGGPP</sequence>
<gene>
    <name evidence="20" type="ORF">HHK36_014237</name>
</gene>
<evidence type="ECO:0000256" key="12">
    <source>
        <dbReference type="ARBA" id="ARBA00022989"/>
    </source>
</evidence>
<keyword evidence="7 18" id="KW-0732">Signal</keyword>
<keyword evidence="8" id="KW-0677">Repeat</keyword>
<keyword evidence="13 17" id="KW-0472">Membrane</keyword>
<comment type="catalytic activity">
    <reaction evidence="14">
        <text>L-threonyl-[protein] + ATP = O-phospho-L-threonyl-[protein] + ADP + H(+)</text>
        <dbReference type="Rhea" id="RHEA:46608"/>
        <dbReference type="Rhea" id="RHEA-COMP:11060"/>
        <dbReference type="Rhea" id="RHEA-COMP:11605"/>
        <dbReference type="ChEBI" id="CHEBI:15378"/>
        <dbReference type="ChEBI" id="CHEBI:30013"/>
        <dbReference type="ChEBI" id="CHEBI:30616"/>
        <dbReference type="ChEBI" id="CHEBI:61977"/>
        <dbReference type="ChEBI" id="CHEBI:456216"/>
        <dbReference type="EC" id="2.7.11.1"/>
    </reaction>
</comment>
<dbReference type="InterPro" id="IPR055414">
    <property type="entry name" value="LRR_R13L4/SHOC2-like"/>
</dbReference>
<dbReference type="FunFam" id="3.30.200.20:FF:000512">
    <property type="entry name" value="Receptor-like protein kinase HSL1"/>
    <property type="match status" value="1"/>
</dbReference>
<comment type="subcellular location">
    <subcellularLocation>
        <location evidence="1">Membrane</location>
        <topology evidence="1">Single-pass membrane protein</topology>
    </subcellularLocation>
</comment>
<dbReference type="Pfam" id="PF00560">
    <property type="entry name" value="LRR_1"/>
    <property type="match status" value="6"/>
</dbReference>
<dbReference type="InterPro" id="IPR051420">
    <property type="entry name" value="Ser_Thr_Kinases_DiverseReg"/>
</dbReference>
<dbReference type="GO" id="GO:0016020">
    <property type="term" value="C:membrane"/>
    <property type="evidence" value="ECO:0007669"/>
    <property type="project" value="UniProtKB-SubCell"/>
</dbReference>
<feature type="transmembrane region" description="Helical" evidence="17">
    <location>
        <begin position="832"/>
        <end position="855"/>
    </location>
</feature>
<keyword evidence="3" id="KW-0723">Serine/threonine-protein kinase</keyword>
<evidence type="ECO:0000256" key="3">
    <source>
        <dbReference type="ARBA" id="ARBA00022527"/>
    </source>
</evidence>
<evidence type="ECO:0000256" key="4">
    <source>
        <dbReference type="ARBA" id="ARBA00022614"/>
    </source>
</evidence>
<evidence type="ECO:0000256" key="10">
    <source>
        <dbReference type="ARBA" id="ARBA00022777"/>
    </source>
</evidence>
<dbReference type="Pfam" id="PF08263">
    <property type="entry name" value="LRRNT_2"/>
    <property type="match status" value="2"/>
</dbReference>
<dbReference type="InterPro" id="IPR032675">
    <property type="entry name" value="LRR_dom_sf"/>
</dbReference>
<accession>A0A834Z4Q8</accession>
<dbReference type="Gene3D" id="3.80.10.10">
    <property type="entry name" value="Ribonuclease Inhibitor"/>
    <property type="match status" value="4"/>
</dbReference>
<dbReference type="GO" id="GO:0005524">
    <property type="term" value="F:ATP binding"/>
    <property type="evidence" value="ECO:0007669"/>
    <property type="project" value="UniProtKB-UniRule"/>
</dbReference>
<dbReference type="PROSITE" id="PS00107">
    <property type="entry name" value="PROTEIN_KINASE_ATP"/>
    <property type="match status" value="1"/>
</dbReference>
<dbReference type="SMART" id="SM00369">
    <property type="entry name" value="LRR_TYP"/>
    <property type="match status" value="11"/>
</dbReference>
<keyword evidence="10" id="KW-0418">Kinase</keyword>
<evidence type="ECO:0000256" key="13">
    <source>
        <dbReference type="ARBA" id="ARBA00023136"/>
    </source>
</evidence>
<evidence type="ECO:0000256" key="15">
    <source>
        <dbReference type="ARBA" id="ARBA00048679"/>
    </source>
</evidence>
<dbReference type="SMART" id="SM00365">
    <property type="entry name" value="LRR_SD22"/>
    <property type="match status" value="7"/>
</dbReference>
<dbReference type="SUPFAM" id="SSF52058">
    <property type="entry name" value="L domain-like"/>
    <property type="match status" value="3"/>
</dbReference>
<keyword evidence="6 17" id="KW-0812">Transmembrane</keyword>
<reference evidence="20 21" key="1">
    <citation type="submission" date="2020-04" db="EMBL/GenBank/DDBJ databases">
        <title>Plant Genome Project.</title>
        <authorList>
            <person name="Zhang R.-G."/>
        </authorList>
    </citation>
    <scope>NUCLEOTIDE SEQUENCE [LARGE SCALE GENOMIC DNA]</scope>
    <source>
        <strain evidence="20">YNK0</strain>
        <tissue evidence="20">Leaf</tissue>
    </source>
</reference>
<dbReference type="OrthoDB" id="676979at2759"/>
<keyword evidence="5" id="KW-0808">Transferase</keyword>
<proteinExistence type="predicted"/>